<dbReference type="InterPro" id="IPR037027">
    <property type="entry name" value="YqgF/RNaseH-like_dom_sf"/>
</dbReference>
<proteinExistence type="inferred from homology"/>
<keyword evidence="9" id="KW-1185">Reference proteome</keyword>
<dbReference type="AlphaFoldDB" id="A0A3D9V912"/>
<dbReference type="GO" id="GO:0005829">
    <property type="term" value="C:cytosol"/>
    <property type="evidence" value="ECO:0007669"/>
    <property type="project" value="TreeGrafter"/>
</dbReference>
<organism evidence="8 9">
    <name type="scientific">Thermasporomyces composti</name>
    <dbReference type="NCBI Taxonomy" id="696763"/>
    <lineage>
        <taxon>Bacteria</taxon>
        <taxon>Bacillati</taxon>
        <taxon>Actinomycetota</taxon>
        <taxon>Actinomycetes</taxon>
        <taxon>Propionibacteriales</taxon>
        <taxon>Nocardioidaceae</taxon>
        <taxon>Thermasporomyces</taxon>
    </lineage>
</organism>
<name>A0A3D9V912_THECX</name>
<protein>
    <recommendedName>
        <fullName evidence="5">Putative pre-16S rRNA nuclease</fullName>
        <ecNumber evidence="5">3.1.-.-</ecNumber>
    </recommendedName>
</protein>
<dbReference type="InterPro" id="IPR005227">
    <property type="entry name" value="YqgF"/>
</dbReference>
<dbReference type="GO" id="GO:0000967">
    <property type="term" value="P:rRNA 5'-end processing"/>
    <property type="evidence" value="ECO:0007669"/>
    <property type="project" value="UniProtKB-UniRule"/>
</dbReference>
<dbReference type="SUPFAM" id="SSF53098">
    <property type="entry name" value="Ribonuclease H-like"/>
    <property type="match status" value="1"/>
</dbReference>
<comment type="subcellular location">
    <subcellularLocation>
        <location evidence="5">Cytoplasm</location>
    </subcellularLocation>
</comment>
<evidence type="ECO:0000256" key="4">
    <source>
        <dbReference type="ARBA" id="ARBA00022801"/>
    </source>
</evidence>
<dbReference type="OrthoDB" id="9790539at2"/>
<feature type="compositionally biased region" description="Basic and acidic residues" evidence="6">
    <location>
        <begin position="153"/>
        <end position="166"/>
    </location>
</feature>
<dbReference type="GO" id="GO:0016788">
    <property type="term" value="F:hydrolase activity, acting on ester bonds"/>
    <property type="evidence" value="ECO:0007669"/>
    <property type="project" value="UniProtKB-UniRule"/>
</dbReference>
<evidence type="ECO:0000256" key="6">
    <source>
        <dbReference type="SAM" id="MobiDB-lite"/>
    </source>
</evidence>
<feature type="region of interest" description="Disordered" evidence="6">
    <location>
        <begin position="137"/>
        <end position="166"/>
    </location>
</feature>
<evidence type="ECO:0000256" key="5">
    <source>
        <dbReference type="HAMAP-Rule" id="MF_00651"/>
    </source>
</evidence>
<keyword evidence="1 5" id="KW-0963">Cytoplasm</keyword>
<keyword evidence="2 5" id="KW-0690">Ribosome biogenesis</keyword>
<gene>
    <name evidence="8" type="ORF">DFJ64_3727</name>
</gene>
<dbReference type="EC" id="3.1.-.-" evidence="5"/>
<keyword evidence="4 5" id="KW-0378">Hydrolase</keyword>
<evidence type="ECO:0000256" key="1">
    <source>
        <dbReference type="ARBA" id="ARBA00022490"/>
    </source>
</evidence>
<dbReference type="Pfam" id="PF03652">
    <property type="entry name" value="RuvX"/>
    <property type="match status" value="1"/>
</dbReference>
<evidence type="ECO:0000313" key="8">
    <source>
        <dbReference type="EMBL" id="REF38252.1"/>
    </source>
</evidence>
<sequence length="166" mass="17189">MRGGVRLAVDVGEVRIGVARSDPSGTLAVPLETIRRGPGDLDRIAALAAESEAVEVVVGLPVSLSGKEGPAASKVRAFASDLARRLSPLPVRLVDERLSTVGAHQAFRARGLSTRQTRGRVDQAAAAIILQSALDAERSTGAPPGAVVSAPEAGERKRTGNGKDRQ</sequence>
<dbReference type="HAMAP" id="MF_00651">
    <property type="entry name" value="Nuclease_YqgF"/>
    <property type="match status" value="1"/>
</dbReference>
<dbReference type="CDD" id="cd16964">
    <property type="entry name" value="YqgF"/>
    <property type="match status" value="1"/>
</dbReference>
<reference evidence="8 9" key="1">
    <citation type="submission" date="2018-08" db="EMBL/GenBank/DDBJ databases">
        <title>Sequencing the genomes of 1000 actinobacteria strains.</title>
        <authorList>
            <person name="Klenk H.-P."/>
        </authorList>
    </citation>
    <scope>NUCLEOTIDE SEQUENCE [LARGE SCALE GENOMIC DNA]</scope>
    <source>
        <strain evidence="8 9">DSM 22891</strain>
    </source>
</reference>
<dbReference type="PANTHER" id="PTHR33317">
    <property type="entry name" value="POLYNUCLEOTIDYL TRANSFERASE, RIBONUCLEASE H-LIKE SUPERFAMILY PROTEIN"/>
    <property type="match status" value="1"/>
</dbReference>
<dbReference type="InterPro" id="IPR006641">
    <property type="entry name" value="YqgF/RNaseH-like_dom"/>
</dbReference>
<dbReference type="Proteomes" id="UP000256485">
    <property type="component" value="Unassembled WGS sequence"/>
</dbReference>
<keyword evidence="3 5" id="KW-0540">Nuclease</keyword>
<comment type="function">
    <text evidence="5">Could be a nuclease involved in processing of the 5'-end of pre-16S rRNA.</text>
</comment>
<dbReference type="PANTHER" id="PTHR33317:SF4">
    <property type="entry name" value="POLYNUCLEOTIDYL TRANSFERASE, RIBONUCLEASE H-LIKE SUPERFAMILY PROTEIN"/>
    <property type="match status" value="1"/>
</dbReference>
<comment type="caution">
    <text evidence="8">The sequence shown here is derived from an EMBL/GenBank/DDBJ whole genome shotgun (WGS) entry which is preliminary data.</text>
</comment>
<dbReference type="InterPro" id="IPR012337">
    <property type="entry name" value="RNaseH-like_sf"/>
</dbReference>
<feature type="domain" description="YqgF/RNase H-like" evidence="7">
    <location>
        <begin position="4"/>
        <end position="103"/>
    </location>
</feature>
<dbReference type="NCBIfam" id="TIGR00250">
    <property type="entry name" value="RNAse_H_YqgF"/>
    <property type="match status" value="1"/>
</dbReference>
<accession>A0A3D9V912</accession>
<dbReference type="Gene3D" id="3.30.420.140">
    <property type="entry name" value="YqgF/RNase H-like domain"/>
    <property type="match status" value="1"/>
</dbReference>
<comment type="similarity">
    <text evidence="5">Belongs to the YqgF HJR family.</text>
</comment>
<dbReference type="RefSeq" id="WP_115851576.1">
    <property type="nucleotide sequence ID" value="NZ_QTUC01000001.1"/>
</dbReference>
<dbReference type="GO" id="GO:0004518">
    <property type="term" value="F:nuclease activity"/>
    <property type="evidence" value="ECO:0007669"/>
    <property type="project" value="UniProtKB-KW"/>
</dbReference>
<evidence type="ECO:0000256" key="2">
    <source>
        <dbReference type="ARBA" id="ARBA00022517"/>
    </source>
</evidence>
<dbReference type="SMART" id="SM00732">
    <property type="entry name" value="YqgFc"/>
    <property type="match status" value="1"/>
</dbReference>
<evidence type="ECO:0000313" key="9">
    <source>
        <dbReference type="Proteomes" id="UP000256485"/>
    </source>
</evidence>
<evidence type="ECO:0000256" key="3">
    <source>
        <dbReference type="ARBA" id="ARBA00022722"/>
    </source>
</evidence>
<evidence type="ECO:0000259" key="7">
    <source>
        <dbReference type="SMART" id="SM00732"/>
    </source>
</evidence>
<dbReference type="EMBL" id="QTUC01000001">
    <property type="protein sequence ID" value="REF38252.1"/>
    <property type="molecule type" value="Genomic_DNA"/>
</dbReference>